<dbReference type="InterPro" id="IPR020094">
    <property type="entry name" value="TruA/RsuA/RluB/E/F_N"/>
</dbReference>
<evidence type="ECO:0000256" key="3">
    <source>
        <dbReference type="ARBA" id="ARBA00023235"/>
    </source>
</evidence>
<dbReference type="InterPro" id="IPR001406">
    <property type="entry name" value="PsdUridine_synth_TruA"/>
</dbReference>
<comment type="caution">
    <text evidence="7">The sequence shown here is derived from an EMBL/GenBank/DDBJ whole genome shotgun (WGS) entry which is preliminary data.</text>
</comment>
<dbReference type="InterPro" id="IPR020095">
    <property type="entry name" value="PsdUridine_synth_TruA_C"/>
</dbReference>
<feature type="domain" description="Pseudouridine synthase I TruA alpha/beta" evidence="6">
    <location>
        <begin position="187"/>
        <end position="289"/>
    </location>
</feature>
<dbReference type="InterPro" id="IPR020097">
    <property type="entry name" value="PsdUridine_synth_TruA_a/b_dom"/>
</dbReference>
<evidence type="ECO:0000256" key="4">
    <source>
        <dbReference type="HAMAP-Rule" id="MF_00171"/>
    </source>
</evidence>
<comment type="function">
    <text evidence="4">Formation of pseudouridine at positions 38, 39 and 40 in the anticodon stem and loop of transfer RNAs.</text>
</comment>
<comment type="similarity">
    <text evidence="1 4 5">Belongs to the tRNA pseudouridine synthase TruA family.</text>
</comment>
<dbReference type="CDD" id="cd02570">
    <property type="entry name" value="PseudoU_synth_EcTruA"/>
    <property type="match status" value="1"/>
</dbReference>
<dbReference type="HAMAP" id="MF_00171">
    <property type="entry name" value="TruA"/>
    <property type="match status" value="1"/>
</dbReference>
<dbReference type="PIRSF" id="PIRSF001430">
    <property type="entry name" value="tRNA_psdUrid_synth"/>
    <property type="match status" value="1"/>
</dbReference>
<reference evidence="7 8" key="1">
    <citation type="journal article" date="2019" name="Int. J. Syst. Evol. Microbiol.">
        <title>The Global Catalogue of Microorganisms (GCM) 10K type strain sequencing project: providing services to taxonomists for standard genome sequencing and annotation.</title>
        <authorList>
            <consortium name="The Broad Institute Genomics Platform"/>
            <consortium name="The Broad Institute Genome Sequencing Center for Infectious Disease"/>
            <person name="Wu L."/>
            <person name="Ma J."/>
        </authorList>
    </citation>
    <scope>NUCLEOTIDE SEQUENCE [LARGE SCALE GENOMIC DNA]</scope>
    <source>
        <strain evidence="7 8">JCM 14319</strain>
    </source>
</reference>
<accession>A0ABN2KUV9</accession>
<dbReference type="PANTHER" id="PTHR11142">
    <property type="entry name" value="PSEUDOURIDYLATE SYNTHASE"/>
    <property type="match status" value="1"/>
</dbReference>
<dbReference type="EC" id="5.4.99.12" evidence="4"/>
<sequence length="314" mass="33950">MPENDTVDETDVSGEVPDEAPVVRLRLGIAYDGTDFSGWSRQPGLRTVQGVLEEALATLFRRTGVAPRLTVAGRTDAGVHALGQVAHLDVPVDALASVTRARRGHPEHDAAPAPVLARRLTGILGHDADVVVTHVEPAPEGFDARFSAVWRRYEYRVADASARRDPLERRRTVAFPRALDVEAMDAASRSLCGLHDFAAYCKPRDEATTIRTLQDYRWARRDDGVLVASLRADAFCHSMVRALVGAALAVGEGRLEVGAPAALLAAGERTSAFTVMPAKGLTLTEVGYPDDHELETRAGQTRARRELHVDGLIG</sequence>
<dbReference type="PANTHER" id="PTHR11142:SF0">
    <property type="entry name" value="TRNA PSEUDOURIDINE SYNTHASE-LIKE 1"/>
    <property type="match status" value="1"/>
</dbReference>
<dbReference type="EMBL" id="BAAANH010000006">
    <property type="protein sequence ID" value="GAA1766352.1"/>
    <property type="molecule type" value="Genomic_DNA"/>
</dbReference>
<dbReference type="RefSeq" id="WP_232498021.1">
    <property type="nucleotide sequence ID" value="NZ_BAAANH010000006.1"/>
</dbReference>
<evidence type="ECO:0000256" key="1">
    <source>
        <dbReference type="ARBA" id="ARBA00009375"/>
    </source>
</evidence>
<feature type="domain" description="Pseudouridine synthase I TruA alpha/beta" evidence="6">
    <location>
        <begin position="30"/>
        <end position="89"/>
    </location>
</feature>
<name>A0ABN2KUV9_9MICO</name>
<organism evidence="7 8">
    <name type="scientific">Agromyces humatus</name>
    <dbReference type="NCBI Taxonomy" id="279573"/>
    <lineage>
        <taxon>Bacteria</taxon>
        <taxon>Bacillati</taxon>
        <taxon>Actinomycetota</taxon>
        <taxon>Actinomycetes</taxon>
        <taxon>Micrococcales</taxon>
        <taxon>Microbacteriaceae</taxon>
        <taxon>Agromyces</taxon>
    </lineage>
</organism>
<feature type="active site" description="Nucleophile" evidence="4">
    <location>
        <position position="76"/>
    </location>
</feature>
<evidence type="ECO:0000256" key="2">
    <source>
        <dbReference type="ARBA" id="ARBA00022694"/>
    </source>
</evidence>
<protein>
    <recommendedName>
        <fullName evidence="4">tRNA pseudouridine synthase A</fullName>
        <ecNumber evidence="4">5.4.99.12</ecNumber>
    </recommendedName>
    <alternativeName>
        <fullName evidence="4">tRNA pseudouridine(38-40) synthase</fullName>
    </alternativeName>
    <alternativeName>
        <fullName evidence="4">tRNA pseudouridylate synthase I</fullName>
    </alternativeName>
    <alternativeName>
        <fullName evidence="4">tRNA-uridine isomerase I</fullName>
    </alternativeName>
</protein>
<dbReference type="SUPFAM" id="SSF55120">
    <property type="entry name" value="Pseudouridine synthase"/>
    <property type="match status" value="1"/>
</dbReference>
<keyword evidence="2 4" id="KW-0819">tRNA processing</keyword>
<comment type="subunit">
    <text evidence="4">Homodimer.</text>
</comment>
<comment type="catalytic activity">
    <reaction evidence="4 5">
        <text>uridine(38/39/40) in tRNA = pseudouridine(38/39/40) in tRNA</text>
        <dbReference type="Rhea" id="RHEA:22376"/>
        <dbReference type="Rhea" id="RHEA-COMP:10085"/>
        <dbReference type="Rhea" id="RHEA-COMP:10087"/>
        <dbReference type="ChEBI" id="CHEBI:65314"/>
        <dbReference type="ChEBI" id="CHEBI:65315"/>
        <dbReference type="EC" id="5.4.99.12"/>
    </reaction>
</comment>
<gene>
    <name evidence="4 7" type="primary">truA</name>
    <name evidence="7" type="ORF">GCM10009747_28260</name>
</gene>
<comment type="caution">
    <text evidence="4">Lacks conserved residue(s) required for the propagation of feature annotation.</text>
</comment>
<keyword evidence="3 4" id="KW-0413">Isomerase</keyword>
<dbReference type="InterPro" id="IPR020103">
    <property type="entry name" value="PsdUridine_synth_cat_dom_sf"/>
</dbReference>
<evidence type="ECO:0000313" key="7">
    <source>
        <dbReference type="EMBL" id="GAA1766352.1"/>
    </source>
</evidence>
<feature type="binding site" evidence="4">
    <location>
        <position position="153"/>
    </location>
    <ligand>
        <name>substrate</name>
    </ligand>
</feature>
<dbReference type="Proteomes" id="UP001500506">
    <property type="component" value="Unassembled WGS sequence"/>
</dbReference>
<dbReference type="Gene3D" id="3.30.70.580">
    <property type="entry name" value="Pseudouridine synthase I, catalytic domain, N-terminal subdomain"/>
    <property type="match status" value="1"/>
</dbReference>
<dbReference type="Gene3D" id="3.30.70.660">
    <property type="entry name" value="Pseudouridine synthase I, catalytic domain, C-terminal subdomain"/>
    <property type="match status" value="1"/>
</dbReference>
<evidence type="ECO:0000256" key="5">
    <source>
        <dbReference type="RuleBase" id="RU003792"/>
    </source>
</evidence>
<dbReference type="Pfam" id="PF01416">
    <property type="entry name" value="PseudoU_synth_1"/>
    <property type="match status" value="2"/>
</dbReference>
<proteinExistence type="inferred from homology"/>
<evidence type="ECO:0000313" key="8">
    <source>
        <dbReference type="Proteomes" id="UP001500506"/>
    </source>
</evidence>
<evidence type="ECO:0000259" key="6">
    <source>
        <dbReference type="Pfam" id="PF01416"/>
    </source>
</evidence>
<keyword evidence="8" id="KW-1185">Reference proteome</keyword>